<reference evidence="1" key="1">
    <citation type="submission" date="2022-04" db="EMBL/GenBank/DDBJ databases">
        <title>Jade perch genome.</title>
        <authorList>
            <person name="Chao B."/>
        </authorList>
    </citation>
    <scope>NUCLEOTIDE SEQUENCE</scope>
    <source>
        <strain evidence="1">CB-2022</strain>
    </source>
</reference>
<name>A0ACB8W8F4_9TELE</name>
<dbReference type="Proteomes" id="UP000831701">
    <property type="component" value="Chromosome 13"/>
</dbReference>
<evidence type="ECO:0000313" key="1">
    <source>
        <dbReference type="EMBL" id="KAI3364069.1"/>
    </source>
</evidence>
<sequence>MRAERFLKQTRLQAAGTRKNISGHNRGSKMKHVTGLFLVVLTFQMGRADEAEPGSGYCIGTQCVTVVHDRSDFTDARDQCSEQGGHLMTVRSTVSQDMFSILLGNLTGRFWIGLHRRSGCPDSAAKLKGYQWVTKDSESDFSNWAPSFDSSCSSRRCVSVSPESDFKWTQESCSELAAGFLCEYTFSDPCKSLTLAQGESATYWTPMGFGGEDMLSLPPGSTAIRMPAKIKYICFSEQWVQAPWSCEIQRGGCEHGCTVDHKNEPACYCPLGQTVNPTNKVTCEVAAQDPCRSLRCAQACYRSGDSYACTCEHGFELAQDGRSCVEINNCSDQRQCPMENFRCINTVGSFQCVCKDGYRLVGTQCKDVDECVSAPCEHICTNTRGSYTCSCYDGYKEDPKVPNKCKLHCGQEECLAECDPNDRSQCYCPDGYVAEERGDETFCMDINECVSGYCDQGCRNTFGGYVCSCDPGYTLVGEFACVKNEDGDADGGSESSGAATTPSGITTAPLPYPDSTRQPSAVTVGGLVGIIVCTAFFIVLVVFLAHHILSNRGKMESSGALKAAEDEARLGNCAIAVLSEALGGLTHRKSETERDKHTVCPLLTARTQVSTCYPSCTLYGLIATCARQNHYWVPALPSNITHLYLEMNYISEINITSLTAYDQLEELDLGQQKTPLVIRNNAFLRQRRLTRSLSSVIEIDLSSNALTYLKPDVFPASLKILYLSNNFLASPDPMFFQSLSFFSLAENRFHCNCDLESFLKWLNNTNVPSLSPVDEYRCEFPAALHNLPLLNYSRIIEPCEKDDEKAVQHFKFAFFIFSALLIISVIFSCVVYTHLRGHIFIIYKKISRRVLEGPKPIPPGDEVQYDAFFCFSDRDYQWVEAALLKKLDNQFSEENIFHCCFEARDFLAGEDHLSNICDAIWSSRKTVCIISKEFLKDGWCLEAFTLVQGRMLEELTDTLIMLVVGKVAHYELMKYKAVRAFVQKREYLTWPEDPQDLEWFYERLSSQILKDTKVKRAAEDKPESAQNESDAIELKNIRAIAT</sequence>
<keyword evidence="2" id="KW-1185">Reference proteome</keyword>
<dbReference type="EMBL" id="CM041543">
    <property type="protein sequence ID" value="KAI3364069.1"/>
    <property type="molecule type" value="Genomic_DNA"/>
</dbReference>
<gene>
    <name evidence="1" type="ORF">L3Q82_010898</name>
</gene>
<protein>
    <submittedName>
        <fullName evidence="1">Uncharacterized protein</fullName>
    </submittedName>
</protein>
<proteinExistence type="predicted"/>
<evidence type="ECO:0000313" key="2">
    <source>
        <dbReference type="Proteomes" id="UP000831701"/>
    </source>
</evidence>
<accession>A0ACB8W8F4</accession>
<organism evidence="1 2">
    <name type="scientific">Scortum barcoo</name>
    <name type="common">barcoo grunter</name>
    <dbReference type="NCBI Taxonomy" id="214431"/>
    <lineage>
        <taxon>Eukaryota</taxon>
        <taxon>Metazoa</taxon>
        <taxon>Chordata</taxon>
        <taxon>Craniata</taxon>
        <taxon>Vertebrata</taxon>
        <taxon>Euteleostomi</taxon>
        <taxon>Actinopterygii</taxon>
        <taxon>Neopterygii</taxon>
        <taxon>Teleostei</taxon>
        <taxon>Neoteleostei</taxon>
        <taxon>Acanthomorphata</taxon>
        <taxon>Eupercaria</taxon>
        <taxon>Centrarchiformes</taxon>
        <taxon>Terapontoidei</taxon>
        <taxon>Terapontidae</taxon>
        <taxon>Scortum</taxon>
    </lineage>
</organism>
<comment type="caution">
    <text evidence="1">The sequence shown here is derived from an EMBL/GenBank/DDBJ whole genome shotgun (WGS) entry which is preliminary data.</text>
</comment>